<dbReference type="Pfam" id="PF09339">
    <property type="entry name" value="HTH_IclR"/>
    <property type="match status" value="1"/>
</dbReference>
<proteinExistence type="predicted"/>
<dbReference type="PROSITE" id="PS51077">
    <property type="entry name" value="HTH_ICLR"/>
    <property type="match status" value="1"/>
</dbReference>
<dbReference type="Gene3D" id="1.10.10.10">
    <property type="entry name" value="Winged helix-like DNA-binding domain superfamily/Winged helix DNA-binding domain"/>
    <property type="match status" value="1"/>
</dbReference>
<dbReference type="InterPro" id="IPR036390">
    <property type="entry name" value="WH_DNA-bd_sf"/>
</dbReference>
<evidence type="ECO:0000313" key="7">
    <source>
        <dbReference type="Proteomes" id="UP000071641"/>
    </source>
</evidence>
<keyword evidence="3" id="KW-0804">Transcription</keyword>
<keyword evidence="1" id="KW-0805">Transcription regulation</keyword>
<dbReference type="Gene3D" id="3.30.450.40">
    <property type="match status" value="1"/>
</dbReference>
<dbReference type="GO" id="GO:0003677">
    <property type="term" value="F:DNA binding"/>
    <property type="evidence" value="ECO:0007669"/>
    <property type="project" value="UniProtKB-KW"/>
</dbReference>
<evidence type="ECO:0000313" key="6">
    <source>
        <dbReference type="EMBL" id="CZF81657.1"/>
    </source>
</evidence>
<gene>
    <name evidence="6" type="primary">pcaR</name>
    <name evidence="6" type="ORF">GCE9029_02742</name>
</gene>
<organism evidence="6 7">
    <name type="scientific">Grimontia celer</name>
    <dbReference type="NCBI Taxonomy" id="1796497"/>
    <lineage>
        <taxon>Bacteria</taxon>
        <taxon>Pseudomonadati</taxon>
        <taxon>Pseudomonadota</taxon>
        <taxon>Gammaproteobacteria</taxon>
        <taxon>Vibrionales</taxon>
        <taxon>Vibrionaceae</taxon>
        <taxon>Grimontia</taxon>
    </lineage>
</organism>
<dbReference type="EMBL" id="FIZX01000002">
    <property type="protein sequence ID" value="CZF81657.1"/>
    <property type="molecule type" value="Genomic_DNA"/>
</dbReference>
<name>A0A128F4E6_9GAMM</name>
<evidence type="ECO:0000259" key="5">
    <source>
        <dbReference type="PROSITE" id="PS51078"/>
    </source>
</evidence>
<dbReference type="Proteomes" id="UP000071641">
    <property type="component" value="Unassembled WGS sequence"/>
</dbReference>
<dbReference type="PROSITE" id="PS51078">
    <property type="entry name" value="ICLR_ED"/>
    <property type="match status" value="1"/>
</dbReference>
<dbReference type="AlphaFoldDB" id="A0A128F4E6"/>
<reference evidence="7" key="1">
    <citation type="submission" date="2016-02" db="EMBL/GenBank/DDBJ databases">
        <authorList>
            <person name="Rodrigo-Torres Lidia"/>
            <person name="Arahal R.David."/>
        </authorList>
    </citation>
    <scope>NUCLEOTIDE SEQUENCE [LARGE SCALE GENOMIC DNA]</scope>
    <source>
        <strain evidence="7">CECT 9029</strain>
    </source>
</reference>
<dbReference type="PANTHER" id="PTHR30136">
    <property type="entry name" value="HELIX-TURN-HELIX TRANSCRIPTIONAL REGULATOR, ICLR FAMILY"/>
    <property type="match status" value="1"/>
</dbReference>
<sequence>MENRLFVGSVKKAFEIIEAFDVTTQSLSLTELVQVTGMGKSAVQRYVYTLEELGYLTKSPTSKRYELSLKMLLPASSYLSQNNLVSAINPHIVNLRQNLDARVGVSVYHQEKVVYLIPLQSITEAYPNDYPGFTVPIYCTSSGRIFLSTFGDNKVDSILDKEIKRPFTPLTMTNEEDIKNEVQKFKQNGYCITNQEISHGKINISVPILNYDKEIIACIVAIFKTSEWDENRLIKEVFPKIQEVASFIRVPSR</sequence>
<dbReference type="SMART" id="SM00346">
    <property type="entry name" value="HTH_ICLR"/>
    <property type="match status" value="1"/>
</dbReference>
<dbReference type="Pfam" id="PF01614">
    <property type="entry name" value="IclR_C"/>
    <property type="match status" value="1"/>
</dbReference>
<dbReference type="GO" id="GO:0003700">
    <property type="term" value="F:DNA-binding transcription factor activity"/>
    <property type="evidence" value="ECO:0007669"/>
    <property type="project" value="TreeGrafter"/>
</dbReference>
<evidence type="ECO:0000256" key="2">
    <source>
        <dbReference type="ARBA" id="ARBA00023125"/>
    </source>
</evidence>
<evidence type="ECO:0000256" key="1">
    <source>
        <dbReference type="ARBA" id="ARBA00023015"/>
    </source>
</evidence>
<dbReference type="SUPFAM" id="SSF46785">
    <property type="entry name" value="Winged helix' DNA-binding domain"/>
    <property type="match status" value="1"/>
</dbReference>
<dbReference type="InterPro" id="IPR050707">
    <property type="entry name" value="HTH_MetabolicPath_Reg"/>
</dbReference>
<dbReference type="PANTHER" id="PTHR30136:SF35">
    <property type="entry name" value="HTH-TYPE TRANSCRIPTIONAL REGULATOR RV1719"/>
    <property type="match status" value="1"/>
</dbReference>
<dbReference type="InterPro" id="IPR029016">
    <property type="entry name" value="GAF-like_dom_sf"/>
</dbReference>
<dbReference type="OrthoDB" id="9807558at2"/>
<feature type="domain" description="HTH iclR-type" evidence="4">
    <location>
        <begin position="7"/>
        <end position="69"/>
    </location>
</feature>
<dbReference type="InterPro" id="IPR005471">
    <property type="entry name" value="Tscrpt_reg_IclR_N"/>
</dbReference>
<dbReference type="RefSeq" id="WP_062663791.1">
    <property type="nucleotide sequence ID" value="NZ_FIZX01000002.1"/>
</dbReference>
<feature type="domain" description="IclR-ED" evidence="5">
    <location>
        <begin position="70"/>
        <end position="253"/>
    </location>
</feature>
<accession>A0A128F4E6</accession>
<protein>
    <submittedName>
        <fullName evidence="6">Pca regulon regulatory protein</fullName>
    </submittedName>
</protein>
<dbReference type="SUPFAM" id="SSF55781">
    <property type="entry name" value="GAF domain-like"/>
    <property type="match status" value="1"/>
</dbReference>
<dbReference type="InterPro" id="IPR036388">
    <property type="entry name" value="WH-like_DNA-bd_sf"/>
</dbReference>
<keyword evidence="7" id="KW-1185">Reference proteome</keyword>
<keyword evidence="2" id="KW-0238">DNA-binding</keyword>
<dbReference type="InterPro" id="IPR014757">
    <property type="entry name" value="Tscrpt_reg_IclR_C"/>
</dbReference>
<evidence type="ECO:0000259" key="4">
    <source>
        <dbReference type="PROSITE" id="PS51077"/>
    </source>
</evidence>
<dbReference type="GO" id="GO:0045892">
    <property type="term" value="P:negative regulation of DNA-templated transcription"/>
    <property type="evidence" value="ECO:0007669"/>
    <property type="project" value="TreeGrafter"/>
</dbReference>
<dbReference type="STRING" id="1796497.GCE9029_02742"/>
<evidence type="ECO:0000256" key="3">
    <source>
        <dbReference type="ARBA" id="ARBA00023163"/>
    </source>
</evidence>